<comment type="function">
    <text evidence="10">Occurs in almost all aerobically respiring organisms and serves to protect cells from the toxic effects of hydrogen peroxide.</text>
</comment>
<evidence type="ECO:0000256" key="4">
    <source>
        <dbReference type="ARBA" id="ARBA00022559"/>
    </source>
</evidence>
<keyword evidence="16" id="KW-1185">Reference proteome</keyword>
<dbReference type="PANTHER" id="PTHR42821">
    <property type="entry name" value="CATALASE"/>
    <property type="match status" value="1"/>
</dbReference>
<evidence type="ECO:0000256" key="12">
    <source>
        <dbReference type="PIRSR" id="PIRSR038927-2"/>
    </source>
</evidence>
<dbReference type="Gene3D" id="2.40.180.10">
    <property type="entry name" value="Catalase core domain"/>
    <property type="match status" value="1"/>
</dbReference>
<dbReference type="GO" id="GO:0005829">
    <property type="term" value="C:cytosol"/>
    <property type="evidence" value="ECO:0007669"/>
    <property type="project" value="TreeGrafter"/>
</dbReference>
<organism evidence="15 16">
    <name type="scientific">Cyphellophora europaea (strain CBS 101466)</name>
    <name type="common">Phialophora europaea</name>
    <dbReference type="NCBI Taxonomy" id="1220924"/>
    <lineage>
        <taxon>Eukaryota</taxon>
        <taxon>Fungi</taxon>
        <taxon>Dikarya</taxon>
        <taxon>Ascomycota</taxon>
        <taxon>Pezizomycotina</taxon>
        <taxon>Eurotiomycetes</taxon>
        <taxon>Chaetothyriomycetidae</taxon>
        <taxon>Chaetothyriales</taxon>
        <taxon>Cyphellophoraceae</taxon>
        <taxon>Cyphellophora</taxon>
    </lineage>
</organism>
<evidence type="ECO:0000256" key="9">
    <source>
        <dbReference type="ARBA" id="ARBA00023324"/>
    </source>
</evidence>
<feature type="active site" evidence="11">
    <location>
        <position position="91"/>
    </location>
</feature>
<dbReference type="Gene3D" id="1.20.1370.20">
    <property type="match status" value="1"/>
</dbReference>
<comment type="catalytic activity">
    <reaction evidence="10">
        <text>2 H2O2 = O2 + 2 H2O</text>
        <dbReference type="Rhea" id="RHEA:20309"/>
        <dbReference type="ChEBI" id="CHEBI:15377"/>
        <dbReference type="ChEBI" id="CHEBI:15379"/>
        <dbReference type="ChEBI" id="CHEBI:16240"/>
        <dbReference type="EC" id="1.11.1.6"/>
    </reaction>
</comment>
<dbReference type="InterPro" id="IPR029062">
    <property type="entry name" value="Class_I_gatase-like"/>
</dbReference>
<dbReference type="PRINTS" id="PR00067">
    <property type="entry name" value="CATALASE"/>
</dbReference>
<dbReference type="PROSITE" id="PS51402">
    <property type="entry name" value="CATALASE_3"/>
    <property type="match status" value="1"/>
</dbReference>
<dbReference type="FunFam" id="2.40.180.10:FF:000003">
    <property type="entry name" value="Catalase"/>
    <property type="match status" value="1"/>
</dbReference>
<dbReference type="Proteomes" id="UP000030752">
    <property type="component" value="Unassembled WGS sequence"/>
</dbReference>
<feature type="region of interest" description="Disordered" evidence="13">
    <location>
        <begin position="1"/>
        <end position="61"/>
    </location>
</feature>
<protein>
    <recommendedName>
        <fullName evidence="3 10">Catalase</fullName>
        <ecNumber evidence="3 10">1.11.1.6</ecNumber>
    </recommendedName>
</protein>
<keyword evidence="4 10" id="KW-0575">Peroxidase</keyword>
<dbReference type="Pfam" id="PF06628">
    <property type="entry name" value="Catalase-rel"/>
    <property type="match status" value="1"/>
</dbReference>
<dbReference type="InterPro" id="IPR020835">
    <property type="entry name" value="Catalase_sf"/>
</dbReference>
<dbReference type="PROSITE" id="PS00438">
    <property type="entry name" value="CATALASE_2"/>
    <property type="match status" value="1"/>
</dbReference>
<evidence type="ECO:0000256" key="11">
    <source>
        <dbReference type="PIRSR" id="PIRSR038927-1"/>
    </source>
</evidence>
<keyword evidence="5 10" id="KW-0349">Heme</keyword>
<dbReference type="InterPro" id="IPR018028">
    <property type="entry name" value="Catalase"/>
</dbReference>
<keyword evidence="8 10" id="KW-0408">Iron</keyword>
<dbReference type="Pfam" id="PF18011">
    <property type="entry name" value="Catalase_C"/>
    <property type="match status" value="1"/>
</dbReference>
<dbReference type="GO" id="GO:0020037">
    <property type="term" value="F:heme binding"/>
    <property type="evidence" value="ECO:0007669"/>
    <property type="project" value="UniProtKB-UniRule"/>
</dbReference>
<evidence type="ECO:0000256" key="5">
    <source>
        <dbReference type="ARBA" id="ARBA00022617"/>
    </source>
</evidence>
<dbReference type="InterPro" id="IPR043156">
    <property type="entry name" value="Catalase_clade2_helical"/>
</dbReference>
<keyword evidence="7 10" id="KW-0560">Oxidoreductase</keyword>
<comment type="cofactor">
    <cofactor evidence="1 10 12">
        <name>heme</name>
        <dbReference type="ChEBI" id="CHEBI:30413"/>
    </cofactor>
</comment>
<dbReference type="PANTHER" id="PTHR42821:SF3">
    <property type="entry name" value="CATALASE B"/>
    <property type="match status" value="1"/>
</dbReference>
<name>W2RWH1_CYPE1</name>
<dbReference type="AlphaFoldDB" id="W2RWH1"/>
<feature type="active site" evidence="11">
    <location>
        <position position="164"/>
    </location>
</feature>
<proteinExistence type="inferred from homology"/>
<dbReference type="GeneID" id="19971648"/>
<dbReference type="Pfam" id="PF00199">
    <property type="entry name" value="Catalase"/>
    <property type="match status" value="1"/>
</dbReference>
<dbReference type="STRING" id="1220924.W2RWH1"/>
<dbReference type="InParanoid" id="W2RWH1"/>
<comment type="similarity">
    <text evidence="2 10">Belongs to the catalase family.</text>
</comment>
<dbReference type="VEuPathDB" id="FungiDB:HMPREF1541_04309"/>
<keyword evidence="9 10" id="KW-0376">Hydrogen peroxide</keyword>
<dbReference type="InterPro" id="IPR024712">
    <property type="entry name" value="Catalase_clade2"/>
</dbReference>
<dbReference type="eggNOG" id="KOG0047">
    <property type="taxonomic scope" value="Eukaryota"/>
</dbReference>
<evidence type="ECO:0000313" key="16">
    <source>
        <dbReference type="Proteomes" id="UP000030752"/>
    </source>
</evidence>
<feature type="compositionally biased region" description="Polar residues" evidence="13">
    <location>
        <begin position="424"/>
        <end position="439"/>
    </location>
</feature>
<evidence type="ECO:0000256" key="3">
    <source>
        <dbReference type="ARBA" id="ARBA00012314"/>
    </source>
</evidence>
<evidence type="ECO:0000313" key="15">
    <source>
        <dbReference type="EMBL" id="ETN40034.1"/>
    </source>
</evidence>
<dbReference type="InterPro" id="IPR041399">
    <property type="entry name" value="Catalase_large_C"/>
</dbReference>
<sequence length="724" mass="79690">MGVGSAAFSSPSISHEKRQESQTAPESTEEFLTQFINDDNDTFMTSDTGTPIEDQGTLRAGERGPSLLEDFIFRQKIMRFDHERVAERAVHARGAAAHGYFESYGDWSNLTAASFLADAGKRTPVFLRFSTVAGSRGSADTVRDVHGYAARFYTDEGNFDIVGNNIPVFFIQDAIRFPDLIHAVKPEPDREIPQAATGHDTAWDFFSQQPSTLHTLFWAMSGWGIPRSYRHTDGFGVHSFRMVTDEGESKLVKFHFKSLQGRASLVWEEAQILSAINPDYHRQDLWTSIENGHFPEWEFGVQVVDESDALAYGFDMLDPTKILPEDLVPVQPLGRLVLNRNPTNYFAETEQVMYQVGHLVRGIDFSEDPLLQGRPFSYLDTQLSRHNGPNFEQLPINRPHSPVSNNHRDGPAQMEIHTNKHAYTPSSLNASPRQATRNQGRGFFSSPARTLSDQLTRNLSTTFEDVWSQPRLFYNSLAPAERQMVINAIRFETSQLSAPIQANVLVQLNRISHDIVTLVAQALDVEAPPPDDTFYHTNTTINVRTFDTATPLWRLDSLTVAILASATDEAGLAAARNLAEQLAAQLNVTVDIVAERLLEGVDGTYASANAAAYDAVVLSAGAARALVMKGGNGTAASSLFPAHRPRRIVADAYRYGKPVAIFGDFQGGEEEVGAVWDAVDVQAGPGVLVAGSSEVGELVGELEGALRTWRFVGRFAVDDGVGDA</sequence>
<dbReference type="Gene3D" id="3.40.50.880">
    <property type="match status" value="1"/>
</dbReference>
<dbReference type="InterPro" id="IPR024708">
    <property type="entry name" value="Catalase_AS"/>
</dbReference>
<keyword evidence="6 10" id="KW-0479">Metal-binding</keyword>
<dbReference type="GO" id="GO:0004096">
    <property type="term" value="F:catalase activity"/>
    <property type="evidence" value="ECO:0007669"/>
    <property type="project" value="UniProtKB-UniRule"/>
</dbReference>
<accession>W2RWH1</accession>
<feature type="compositionally biased region" description="Polar residues" evidence="13">
    <location>
        <begin position="21"/>
        <end position="49"/>
    </location>
</feature>
<feature type="binding site" description="axial binding residue" evidence="12">
    <location>
        <position position="378"/>
    </location>
    <ligand>
        <name>heme</name>
        <dbReference type="ChEBI" id="CHEBI:30413"/>
    </ligand>
    <ligandPart>
        <name>Fe</name>
        <dbReference type="ChEBI" id="CHEBI:18248"/>
    </ligandPart>
</feature>
<dbReference type="InterPro" id="IPR010582">
    <property type="entry name" value="Catalase_immune_responsive"/>
</dbReference>
<evidence type="ECO:0000256" key="8">
    <source>
        <dbReference type="ARBA" id="ARBA00023004"/>
    </source>
</evidence>
<dbReference type="GO" id="GO:0042744">
    <property type="term" value="P:hydrogen peroxide catabolic process"/>
    <property type="evidence" value="ECO:0007669"/>
    <property type="project" value="UniProtKB-UniRule"/>
</dbReference>
<evidence type="ECO:0000256" key="2">
    <source>
        <dbReference type="ARBA" id="ARBA00005329"/>
    </source>
</evidence>
<dbReference type="EC" id="1.11.1.6" evidence="3 10"/>
<feature type="domain" description="Catalase core" evidence="14">
    <location>
        <begin position="45"/>
        <end position="432"/>
    </location>
</feature>
<evidence type="ECO:0000256" key="6">
    <source>
        <dbReference type="ARBA" id="ARBA00022723"/>
    </source>
</evidence>
<dbReference type="InterPro" id="IPR011614">
    <property type="entry name" value="Catalase_core"/>
</dbReference>
<dbReference type="GO" id="GO:0046872">
    <property type="term" value="F:metal ion binding"/>
    <property type="evidence" value="ECO:0007669"/>
    <property type="project" value="UniProtKB-KW"/>
</dbReference>
<gene>
    <name evidence="15" type="ORF">HMPREF1541_04309</name>
</gene>
<evidence type="ECO:0000256" key="7">
    <source>
        <dbReference type="ARBA" id="ARBA00023002"/>
    </source>
</evidence>
<evidence type="ECO:0000256" key="1">
    <source>
        <dbReference type="ARBA" id="ARBA00001971"/>
    </source>
</evidence>
<dbReference type="PIRSF" id="PIRSF038927">
    <property type="entry name" value="Catalase_clade2"/>
    <property type="match status" value="1"/>
</dbReference>
<evidence type="ECO:0000256" key="13">
    <source>
        <dbReference type="SAM" id="MobiDB-lite"/>
    </source>
</evidence>
<dbReference type="OrthoDB" id="6880011at2759"/>
<evidence type="ECO:0000256" key="10">
    <source>
        <dbReference type="PIRNR" id="PIRNR038927"/>
    </source>
</evidence>
<dbReference type="SMART" id="SM01060">
    <property type="entry name" value="Catalase"/>
    <property type="match status" value="1"/>
</dbReference>
<evidence type="ECO:0000259" key="14">
    <source>
        <dbReference type="SMART" id="SM01060"/>
    </source>
</evidence>
<dbReference type="HOGENOM" id="CLU_010645_3_0_1"/>
<dbReference type="EMBL" id="KB822720">
    <property type="protein sequence ID" value="ETN40034.1"/>
    <property type="molecule type" value="Genomic_DNA"/>
</dbReference>
<feature type="region of interest" description="Disordered" evidence="13">
    <location>
        <begin position="423"/>
        <end position="447"/>
    </location>
</feature>
<reference evidence="15 16" key="1">
    <citation type="submission" date="2013-03" db="EMBL/GenBank/DDBJ databases">
        <title>The Genome Sequence of Phialophora europaea CBS 101466.</title>
        <authorList>
            <consortium name="The Broad Institute Genomics Platform"/>
            <person name="Cuomo C."/>
            <person name="de Hoog S."/>
            <person name="Gorbushina A."/>
            <person name="Walker B."/>
            <person name="Young S.K."/>
            <person name="Zeng Q."/>
            <person name="Gargeya S."/>
            <person name="Fitzgerald M."/>
            <person name="Haas B."/>
            <person name="Abouelleil A."/>
            <person name="Allen A.W."/>
            <person name="Alvarado L."/>
            <person name="Arachchi H.M."/>
            <person name="Berlin A.M."/>
            <person name="Chapman S.B."/>
            <person name="Gainer-Dewar J."/>
            <person name="Goldberg J."/>
            <person name="Griggs A."/>
            <person name="Gujja S."/>
            <person name="Hansen M."/>
            <person name="Howarth C."/>
            <person name="Imamovic A."/>
            <person name="Ireland A."/>
            <person name="Larimer J."/>
            <person name="McCowan C."/>
            <person name="Murphy C."/>
            <person name="Pearson M."/>
            <person name="Poon T.W."/>
            <person name="Priest M."/>
            <person name="Roberts A."/>
            <person name="Saif S."/>
            <person name="Shea T."/>
            <person name="Sisk P."/>
            <person name="Sykes S."/>
            <person name="Wortman J."/>
            <person name="Nusbaum C."/>
            <person name="Birren B."/>
        </authorList>
    </citation>
    <scope>NUCLEOTIDE SEQUENCE [LARGE SCALE GENOMIC DNA]</scope>
    <source>
        <strain evidence="15 16">CBS 101466</strain>
    </source>
</reference>
<dbReference type="GO" id="GO:0070301">
    <property type="term" value="P:cellular response to hydrogen peroxide"/>
    <property type="evidence" value="ECO:0007669"/>
    <property type="project" value="UniProtKB-ARBA"/>
</dbReference>
<dbReference type="RefSeq" id="XP_008716877.1">
    <property type="nucleotide sequence ID" value="XM_008718655.1"/>
</dbReference>
<dbReference type="SUPFAM" id="SSF56634">
    <property type="entry name" value="Heme-dependent catalase-like"/>
    <property type="match status" value="1"/>
</dbReference>